<keyword evidence="1" id="KW-1133">Transmembrane helix</keyword>
<evidence type="ECO:0000313" key="2">
    <source>
        <dbReference type="EMBL" id="KAL3277711.1"/>
    </source>
</evidence>
<evidence type="ECO:0000256" key="1">
    <source>
        <dbReference type="SAM" id="Phobius"/>
    </source>
</evidence>
<reference evidence="2 3" key="1">
    <citation type="journal article" date="2021" name="BMC Biol.">
        <title>Horizontally acquired antibacterial genes associated with adaptive radiation of ladybird beetles.</title>
        <authorList>
            <person name="Li H.S."/>
            <person name="Tang X.F."/>
            <person name="Huang Y.H."/>
            <person name="Xu Z.Y."/>
            <person name="Chen M.L."/>
            <person name="Du X.Y."/>
            <person name="Qiu B.Y."/>
            <person name="Chen P.T."/>
            <person name="Zhang W."/>
            <person name="Slipinski A."/>
            <person name="Escalona H.E."/>
            <person name="Waterhouse R.M."/>
            <person name="Zwick A."/>
            <person name="Pang H."/>
        </authorList>
    </citation>
    <scope>NUCLEOTIDE SEQUENCE [LARGE SCALE GENOMIC DNA]</scope>
    <source>
        <strain evidence="2">SYSU2018</strain>
    </source>
</reference>
<evidence type="ECO:0000313" key="3">
    <source>
        <dbReference type="Proteomes" id="UP001516400"/>
    </source>
</evidence>
<proteinExistence type="predicted"/>
<name>A0ABD2NG76_9CUCU</name>
<keyword evidence="3" id="KW-1185">Reference proteome</keyword>
<dbReference type="AlphaFoldDB" id="A0ABD2NG76"/>
<comment type="caution">
    <text evidence="2">The sequence shown here is derived from an EMBL/GenBank/DDBJ whole genome shotgun (WGS) entry which is preliminary data.</text>
</comment>
<feature type="transmembrane region" description="Helical" evidence="1">
    <location>
        <begin position="29"/>
        <end position="47"/>
    </location>
</feature>
<dbReference type="Proteomes" id="UP001516400">
    <property type="component" value="Unassembled WGS sequence"/>
</dbReference>
<sequence>MSAETPSASAEKTNKSKATCFGKTGYKNAVLVMFCVMCISSSVYHGWRQGYLEDRLRKLEDRVSSMEPRSFDVMASRIRRETLAQVNRRIRRDSYQMKQGGVFGDFVRPTRDAPECICPAGES</sequence>
<keyword evidence="1" id="KW-0812">Transmembrane</keyword>
<accession>A0ABD2NG76</accession>
<keyword evidence="1" id="KW-0472">Membrane</keyword>
<protein>
    <submittedName>
        <fullName evidence="2">Uncharacterized protein</fullName>
    </submittedName>
</protein>
<gene>
    <name evidence="2" type="ORF">HHI36_013054</name>
</gene>
<dbReference type="EMBL" id="JABFTP020000103">
    <property type="protein sequence ID" value="KAL3277711.1"/>
    <property type="molecule type" value="Genomic_DNA"/>
</dbReference>
<organism evidence="2 3">
    <name type="scientific">Cryptolaemus montrouzieri</name>
    <dbReference type="NCBI Taxonomy" id="559131"/>
    <lineage>
        <taxon>Eukaryota</taxon>
        <taxon>Metazoa</taxon>
        <taxon>Ecdysozoa</taxon>
        <taxon>Arthropoda</taxon>
        <taxon>Hexapoda</taxon>
        <taxon>Insecta</taxon>
        <taxon>Pterygota</taxon>
        <taxon>Neoptera</taxon>
        <taxon>Endopterygota</taxon>
        <taxon>Coleoptera</taxon>
        <taxon>Polyphaga</taxon>
        <taxon>Cucujiformia</taxon>
        <taxon>Coccinelloidea</taxon>
        <taxon>Coccinellidae</taxon>
        <taxon>Scymninae</taxon>
        <taxon>Scymnini</taxon>
        <taxon>Cryptolaemus</taxon>
    </lineage>
</organism>